<keyword evidence="2" id="KW-0802">TPR repeat</keyword>
<dbReference type="InterPro" id="IPR050498">
    <property type="entry name" value="Ycf3"/>
</dbReference>
<dbReference type="EMBL" id="JACHLD010000005">
    <property type="protein sequence ID" value="MBB4803067.1"/>
    <property type="molecule type" value="Genomic_DNA"/>
</dbReference>
<comment type="caution">
    <text evidence="3">The sequence shown here is derived from an EMBL/GenBank/DDBJ whole genome shotgun (WGS) entry which is preliminary data.</text>
</comment>
<proteinExistence type="predicted"/>
<dbReference type="SMART" id="SM00028">
    <property type="entry name" value="TPR"/>
    <property type="match status" value="3"/>
</dbReference>
<dbReference type="Gene3D" id="1.25.40.10">
    <property type="entry name" value="Tetratricopeptide repeat domain"/>
    <property type="match status" value="1"/>
</dbReference>
<evidence type="ECO:0000256" key="1">
    <source>
        <dbReference type="ARBA" id="ARBA00022737"/>
    </source>
</evidence>
<evidence type="ECO:0000256" key="2">
    <source>
        <dbReference type="ARBA" id="ARBA00022803"/>
    </source>
</evidence>
<dbReference type="InterPro" id="IPR011990">
    <property type="entry name" value="TPR-like_helical_dom_sf"/>
</dbReference>
<keyword evidence="1" id="KW-0677">Repeat</keyword>
<sequence>MPKNKLKILASILIVIAVVFIYNSTPPLSGQTYFERGEKSFKIGISTDVVDDSIFEDAIDNYEKAIDKGITKRAVFSNLVTSYLFFNRDDRNAKRTLNKAIEIYPNDAEFYFDRGNCEKELKNYKKAFLDYDKCVKLGETKNEDYIKDAIYRRGAMRYLLGDFANAAKDLKLAQSKTDHELRTYDDYCQLFK</sequence>
<accession>A0A7W7IZK1</accession>
<reference evidence="3 4" key="1">
    <citation type="submission" date="2020-08" db="EMBL/GenBank/DDBJ databases">
        <title>Functional genomics of gut bacteria from endangered species of beetles.</title>
        <authorList>
            <person name="Carlos-Shanley C."/>
        </authorList>
    </citation>
    <scope>NUCLEOTIDE SEQUENCE [LARGE SCALE GENOMIC DNA]</scope>
    <source>
        <strain evidence="3 4">S00142</strain>
    </source>
</reference>
<organism evidence="3 4">
    <name type="scientific">Flavobacterium nitrogenifigens</name>
    <dbReference type="NCBI Taxonomy" id="1617283"/>
    <lineage>
        <taxon>Bacteria</taxon>
        <taxon>Pseudomonadati</taxon>
        <taxon>Bacteroidota</taxon>
        <taxon>Flavobacteriia</taxon>
        <taxon>Flavobacteriales</taxon>
        <taxon>Flavobacteriaceae</taxon>
        <taxon>Flavobacterium</taxon>
    </lineage>
</organism>
<name>A0A7W7IZK1_9FLAO</name>
<dbReference type="Pfam" id="PF13431">
    <property type="entry name" value="TPR_17"/>
    <property type="match status" value="1"/>
</dbReference>
<evidence type="ECO:0000313" key="3">
    <source>
        <dbReference type="EMBL" id="MBB4803067.1"/>
    </source>
</evidence>
<gene>
    <name evidence="3" type="ORF">HNP37_003142</name>
</gene>
<dbReference type="PANTHER" id="PTHR44858:SF1">
    <property type="entry name" value="UDP-N-ACETYLGLUCOSAMINE--PEPTIDE N-ACETYLGLUCOSAMINYLTRANSFERASE SPINDLY-RELATED"/>
    <property type="match status" value="1"/>
</dbReference>
<protein>
    <submittedName>
        <fullName evidence="3">Tetratricopeptide (TPR) repeat protein</fullName>
    </submittedName>
</protein>
<dbReference type="PANTHER" id="PTHR44858">
    <property type="entry name" value="TETRATRICOPEPTIDE REPEAT PROTEIN 6"/>
    <property type="match status" value="1"/>
</dbReference>
<dbReference type="Proteomes" id="UP000561681">
    <property type="component" value="Unassembled WGS sequence"/>
</dbReference>
<evidence type="ECO:0000313" key="4">
    <source>
        <dbReference type="Proteomes" id="UP000561681"/>
    </source>
</evidence>
<dbReference type="AlphaFoldDB" id="A0A7W7IZK1"/>
<dbReference type="SUPFAM" id="SSF48452">
    <property type="entry name" value="TPR-like"/>
    <property type="match status" value="1"/>
</dbReference>
<dbReference type="InterPro" id="IPR019734">
    <property type="entry name" value="TPR_rpt"/>
</dbReference>
<keyword evidence="4" id="KW-1185">Reference proteome</keyword>
<dbReference type="RefSeq" id="WP_184163958.1">
    <property type="nucleotide sequence ID" value="NZ_JACHLD010000005.1"/>
</dbReference>